<name>A0A9C6E2R3_9MUSC</name>
<dbReference type="RefSeq" id="XP_037898339.1">
    <property type="nucleotide sequence ID" value="XM_038042411.1"/>
</dbReference>
<dbReference type="KEGG" id="gfs:119643060"/>
<accession>A0A9C6E2R3</accession>
<feature type="domain" description="Reverse transcriptase" evidence="1">
    <location>
        <begin position="1"/>
        <end position="98"/>
    </location>
</feature>
<dbReference type="Proteomes" id="UP000092443">
    <property type="component" value="Unplaced"/>
</dbReference>
<dbReference type="Pfam" id="PF00078">
    <property type="entry name" value="RVT_1"/>
    <property type="match status" value="1"/>
</dbReference>
<evidence type="ECO:0000313" key="3">
    <source>
        <dbReference type="RefSeq" id="XP_037898339.1"/>
    </source>
</evidence>
<organism evidence="2 3">
    <name type="scientific">Glossina fuscipes</name>
    <dbReference type="NCBI Taxonomy" id="7396"/>
    <lineage>
        <taxon>Eukaryota</taxon>
        <taxon>Metazoa</taxon>
        <taxon>Ecdysozoa</taxon>
        <taxon>Arthropoda</taxon>
        <taxon>Hexapoda</taxon>
        <taxon>Insecta</taxon>
        <taxon>Pterygota</taxon>
        <taxon>Neoptera</taxon>
        <taxon>Endopterygota</taxon>
        <taxon>Diptera</taxon>
        <taxon>Brachycera</taxon>
        <taxon>Muscomorpha</taxon>
        <taxon>Hippoboscoidea</taxon>
        <taxon>Glossinidae</taxon>
        <taxon>Glossina</taxon>
    </lineage>
</organism>
<gene>
    <name evidence="3" type="primary">LOC119643060</name>
</gene>
<evidence type="ECO:0000313" key="2">
    <source>
        <dbReference type="Proteomes" id="UP000092443"/>
    </source>
</evidence>
<sequence length="240" mass="27202">MYDDILRLPLPEGASIVGFADDIAITIVAKTLEGITATANKTTDMIKRWLRSVDLELAEEKTEAVLISSRKKIEKVTIQVGDTRIQSQEPIKYLGVMIDCRHSFQRYLQYTAEKAAKVAKSLTCLLLNLRGPRQARRKLIADVVTATIMYGSSVWNNAFVIPSYTRDIQAAYRLCALRVCAGYRTVSEDAALVIAGMMPIDLRGKEGLYRAEFRRLPAEAAKQRVKQRLLYEWQERWSRA</sequence>
<dbReference type="AlphaFoldDB" id="A0A9C6E2R3"/>
<keyword evidence="2" id="KW-1185">Reference proteome</keyword>
<reference evidence="3" key="1">
    <citation type="submission" date="2025-08" db="UniProtKB">
        <authorList>
            <consortium name="RefSeq"/>
        </authorList>
    </citation>
    <scope>IDENTIFICATION</scope>
    <source>
        <tissue evidence="3">Whole body pupa</tissue>
    </source>
</reference>
<feature type="non-terminal residue" evidence="3">
    <location>
        <position position="240"/>
    </location>
</feature>
<protein>
    <submittedName>
        <fullName evidence="3">Uncharacterized protein LOC119643060</fullName>
    </submittedName>
</protein>
<dbReference type="GeneID" id="119643060"/>
<evidence type="ECO:0000259" key="1">
    <source>
        <dbReference type="PROSITE" id="PS50878"/>
    </source>
</evidence>
<dbReference type="PANTHER" id="PTHR33332">
    <property type="entry name" value="REVERSE TRANSCRIPTASE DOMAIN-CONTAINING PROTEIN"/>
    <property type="match status" value="1"/>
</dbReference>
<proteinExistence type="predicted"/>
<dbReference type="PROSITE" id="PS50878">
    <property type="entry name" value="RT_POL"/>
    <property type="match status" value="1"/>
</dbReference>
<dbReference type="InterPro" id="IPR000477">
    <property type="entry name" value="RT_dom"/>
</dbReference>